<evidence type="ECO:0000313" key="3">
    <source>
        <dbReference type="EMBL" id="GMN32941.1"/>
    </source>
</evidence>
<dbReference type="Proteomes" id="UP001187192">
    <property type="component" value="Unassembled WGS sequence"/>
</dbReference>
<reference evidence="3" key="1">
    <citation type="submission" date="2023-07" db="EMBL/GenBank/DDBJ databases">
        <title>draft genome sequence of fig (Ficus carica).</title>
        <authorList>
            <person name="Takahashi T."/>
            <person name="Nishimura K."/>
        </authorList>
    </citation>
    <scope>NUCLEOTIDE SEQUENCE</scope>
</reference>
<evidence type="ECO:0000259" key="2">
    <source>
        <dbReference type="Pfam" id="PF03732"/>
    </source>
</evidence>
<organism evidence="3 4">
    <name type="scientific">Ficus carica</name>
    <name type="common">Common fig</name>
    <dbReference type="NCBI Taxonomy" id="3494"/>
    <lineage>
        <taxon>Eukaryota</taxon>
        <taxon>Viridiplantae</taxon>
        <taxon>Streptophyta</taxon>
        <taxon>Embryophyta</taxon>
        <taxon>Tracheophyta</taxon>
        <taxon>Spermatophyta</taxon>
        <taxon>Magnoliopsida</taxon>
        <taxon>eudicotyledons</taxon>
        <taxon>Gunneridae</taxon>
        <taxon>Pentapetalae</taxon>
        <taxon>rosids</taxon>
        <taxon>fabids</taxon>
        <taxon>Rosales</taxon>
        <taxon>Moraceae</taxon>
        <taxon>Ficeae</taxon>
        <taxon>Ficus</taxon>
    </lineage>
</organism>
<evidence type="ECO:0000256" key="1">
    <source>
        <dbReference type="SAM" id="MobiDB-lite"/>
    </source>
</evidence>
<gene>
    <name evidence="3" type="ORF">TIFTF001_046649</name>
</gene>
<dbReference type="AlphaFoldDB" id="A0AA87ZVN7"/>
<dbReference type="InterPro" id="IPR005162">
    <property type="entry name" value="Retrotrans_gag_dom"/>
</dbReference>
<proteinExistence type="predicted"/>
<feature type="domain" description="Retrotransposon gag" evidence="2">
    <location>
        <begin position="2"/>
        <end position="67"/>
    </location>
</feature>
<name>A0AA87ZVN7_FICCA</name>
<dbReference type="EMBL" id="BTGU01004843">
    <property type="protein sequence ID" value="GMN32941.1"/>
    <property type="molecule type" value="Genomic_DNA"/>
</dbReference>
<feature type="compositionally biased region" description="Low complexity" evidence="1">
    <location>
        <begin position="143"/>
        <end position="155"/>
    </location>
</feature>
<protein>
    <recommendedName>
        <fullName evidence="2">Retrotransposon gag domain-containing protein</fullName>
    </recommendedName>
</protein>
<sequence>MTWEDFVDEFKEKYFNTEVMEAQQDEFDKFRQGNLSVAEAVKKFEQLARLCPHLISSERDKVRRMMRMFRSDLTVVISSGPHPPLTVVECVSRAIRAEYWVGQNKEQRAKFFKEKREEKTQAKQNQARLGQTPQQKGQGGPLGQNNNNKQYGNNQQKRKWNAGGQGNQQKFPQKKNAPDSNSYPTCQKCGRRHPGDCRAETSRCFLLEAGIELITGSLAALTFHPTILDNMNERQEGDASLLRTRNEILEGKESDFNISDEGILYRKNRLCIHNEDEFKE</sequence>
<comment type="caution">
    <text evidence="3">The sequence shown here is derived from an EMBL/GenBank/DDBJ whole genome shotgun (WGS) entry which is preliminary data.</text>
</comment>
<feature type="compositionally biased region" description="Basic and acidic residues" evidence="1">
    <location>
        <begin position="112"/>
        <end position="121"/>
    </location>
</feature>
<evidence type="ECO:0000313" key="4">
    <source>
        <dbReference type="Proteomes" id="UP001187192"/>
    </source>
</evidence>
<dbReference type="Pfam" id="PF03732">
    <property type="entry name" value="Retrotrans_gag"/>
    <property type="match status" value="1"/>
</dbReference>
<feature type="region of interest" description="Disordered" evidence="1">
    <location>
        <begin position="112"/>
        <end position="183"/>
    </location>
</feature>
<accession>A0AA87ZVN7</accession>
<keyword evidence="4" id="KW-1185">Reference proteome</keyword>